<evidence type="ECO:0000313" key="2">
    <source>
        <dbReference type="EMBL" id="MBB3972132.1"/>
    </source>
</evidence>
<name>A0A7W6D151_9HYPH</name>
<reference evidence="2 3" key="1">
    <citation type="submission" date="2020-08" db="EMBL/GenBank/DDBJ databases">
        <title>Genomic Encyclopedia of Type Strains, Phase IV (KMG-IV): sequencing the most valuable type-strain genomes for metagenomic binning, comparative biology and taxonomic classification.</title>
        <authorList>
            <person name="Goeker M."/>
        </authorList>
    </citation>
    <scope>NUCLEOTIDE SEQUENCE [LARGE SCALE GENOMIC DNA]</scope>
    <source>
        <strain evidence="2 3">DSM 25481</strain>
    </source>
</reference>
<dbReference type="EMBL" id="JACIDR010000001">
    <property type="protein sequence ID" value="MBB3972132.1"/>
    <property type="molecule type" value="Genomic_DNA"/>
</dbReference>
<evidence type="ECO:0008006" key="4">
    <source>
        <dbReference type="Google" id="ProtNLM"/>
    </source>
</evidence>
<dbReference type="AlphaFoldDB" id="A0A7W6D151"/>
<evidence type="ECO:0000256" key="1">
    <source>
        <dbReference type="SAM" id="Phobius"/>
    </source>
</evidence>
<evidence type="ECO:0000313" key="3">
    <source>
        <dbReference type="Proteomes" id="UP000528964"/>
    </source>
</evidence>
<protein>
    <recommendedName>
        <fullName evidence="4">AzlD domain-containing protein</fullName>
    </recommendedName>
</protein>
<keyword evidence="1" id="KW-0472">Membrane</keyword>
<dbReference type="RefSeq" id="WP_183393944.1">
    <property type="nucleotide sequence ID" value="NZ_JACIDR010000001.1"/>
</dbReference>
<keyword evidence="1" id="KW-0812">Transmembrane</keyword>
<proteinExistence type="predicted"/>
<accession>A0A7W6D151</accession>
<gene>
    <name evidence="2" type="ORF">GGR24_000765</name>
</gene>
<dbReference type="Pfam" id="PF05437">
    <property type="entry name" value="AzlD"/>
    <property type="match status" value="1"/>
</dbReference>
<dbReference type="Proteomes" id="UP000528964">
    <property type="component" value="Unassembled WGS sequence"/>
</dbReference>
<feature type="transmembrane region" description="Helical" evidence="1">
    <location>
        <begin position="93"/>
        <end position="112"/>
    </location>
</feature>
<sequence length="113" mass="11393">MTTPDVGFLLLAVVAAFFANELWRVLGAVLSARLNEDGAVFAWVRMVATALVAGLVAKLVLSPSGGFALAPLWLRLGSAAAGIAAYAVGRRSLALGVATAEIALIAGMVALGA</sequence>
<feature type="transmembrane region" description="Helical" evidence="1">
    <location>
        <begin position="43"/>
        <end position="61"/>
    </location>
</feature>
<dbReference type="InterPro" id="IPR008407">
    <property type="entry name" value="Brnchd-chn_aa_trnsp_AzlD"/>
</dbReference>
<comment type="caution">
    <text evidence="2">The sequence shown here is derived from an EMBL/GenBank/DDBJ whole genome shotgun (WGS) entry which is preliminary data.</text>
</comment>
<organism evidence="2 3">
    <name type="scientific">Hansschlegelia beijingensis</name>
    <dbReference type="NCBI Taxonomy" id="1133344"/>
    <lineage>
        <taxon>Bacteria</taxon>
        <taxon>Pseudomonadati</taxon>
        <taxon>Pseudomonadota</taxon>
        <taxon>Alphaproteobacteria</taxon>
        <taxon>Hyphomicrobiales</taxon>
        <taxon>Methylopilaceae</taxon>
        <taxon>Hansschlegelia</taxon>
    </lineage>
</organism>
<keyword evidence="3" id="KW-1185">Reference proteome</keyword>
<feature type="transmembrane region" description="Helical" evidence="1">
    <location>
        <begin position="68"/>
        <end position="87"/>
    </location>
</feature>
<keyword evidence="1" id="KW-1133">Transmembrane helix</keyword>